<comment type="caution">
    <text evidence="1">The sequence shown here is derived from an EMBL/GenBank/DDBJ whole genome shotgun (WGS) entry which is preliminary data.</text>
</comment>
<accession>A0ABR2FJ19</accession>
<gene>
    <name evidence="1" type="ORF">V6N12_071182</name>
</gene>
<evidence type="ECO:0000313" key="1">
    <source>
        <dbReference type="EMBL" id="KAK8580933.1"/>
    </source>
</evidence>
<name>A0ABR2FJ19_9ROSI</name>
<reference evidence="1 2" key="1">
    <citation type="journal article" date="2024" name="G3 (Bethesda)">
        <title>Genome assembly of Hibiscus sabdariffa L. provides insights into metabolisms of medicinal natural products.</title>
        <authorList>
            <person name="Kim T."/>
        </authorList>
    </citation>
    <scope>NUCLEOTIDE SEQUENCE [LARGE SCALE GENOMIC DNA]</scope>
    <source>
        <strain evidence="1">TK-2024</strain>
        <tissue evidence="1">Old leaves</tissue>
    </source>
</reference>
<dbReference type="EMBL" id="JBBPBM010000006">
    <property type="protein sequence ID" value="KAK8580933.1"/>
    <property type="molecule type" value="Genomic_DNA"/>
</dbReference>
<proteinExistence type="predicted"/>
<sequence length="150" mass="17052">MEIYVLPGSTLLPYCLISTTHSSPSTPPLLSSPTETPGRIKIHPTDLPPRVTWLLVLGRYVNKDLSFDFSDELLDFVIQNLKLNPKASLYFFKLASKQQKFRSNITPYCKIVHILSRACMYDETGAYLSGALRIREEMLKWGLEMNLLDG</sequence>
<keyword evidence="2" id="KW-1185">Reference proteome</keyword>
<dbReference type="Proteomes" id="UP001472677">
    <property type="component" value="Unassembled WGS sequence"/>
</dbReference>
<organism evidence="1 2">
    <name type="scientific">Hibiscus sabdariffa</name>
    <name type="common">roselle</name>
    <dbReference type="NCBI Taxonomy" id="183260"/>
    <lineage>
        <taxon>Eukaryota</taxon>
        <taxon>Viridiplantae</taxon>
        <taxon>Streptophyta</taxon>
        <taxon>Embryophyta</taxon>
        <taxon>Tracheophyta</taxon>
        <taxon>Spermatophyta</taxon>
        <taxon>Magnoliopsida</taxon>
        <taxon>eudicotyledons</taxon>
        <taxon>Gunneridae</taxon>
        <taxon>Pentapetalae</taxon>
        <taxon>rosids</taxon>
        <taxon>malvids</taxon>
        <taxon>Malvales</taxon>
        <taxon>Malvaceae</taxon>
        <taxon>Malvoideae</taxon>
        <taxon>Hibiscus</taxon>
    </lineage>
</organism>
<evidence type="ECO:0000313" key="2">
    <source>
        <dbReference type="Proteomes" id="UP001472677"/>
    </source>
</evidence>
<evidence type="ECO:0008006" key="3">
    <source>
        <dbReference type="Google" id="ProtNLM"/>
    </source>
</evidence>
<protein>
    <recommendedName>
        <fullName evidence="3">Pentatricopeptide repeat-containing protein</fullName>
    </recommendedName>
</protein>